<dbReference type="InterPro" id="IPR001845">
    <property type="entry name" value="HTH_ArsR_DNA-bd_dom"/>
</dbReference>
<accession>A0A917HQK8</accession>
<evidence type="ECO:0000256" key="2">
    <source>
        <dbReference type="ARBA" id="ARBA00023125"/>
    </source>
</evidence>
<dbReference type="CDD" id="cd00090">
    <property type="entry name" value="HTH_ARSR"/>
    <property type="match status" value="1"/>
</dbReference>
<dbReference type="Gene3D" id="1.10.10.10">
    <property type="entry name" value="Winged helix-like DNA-binding domain superfamily/Winged helix DNA-binding domain"/>
    <property type="match status" value="1"/>
</dbReference>
<dbReference type="NCBIfam" id="NF033788">
    <property type="entry name" value="HTH_metalloreg"/>
    <property type="match status" value="1"/>
</dbReference>
<dbReference type="SUPFAM" id="SSF46785">
    <property type="entry name" value="Winged helix' DNA-binding domain"/>
    <property type="match status" value="1"/>
</dbReference>
<gene>
    <name evidence="5" type="ORF">GCM10010918_50080</name>
</gene>
<dbReference type="InterPro" id="IPR051081">
    <property type="entry name" value="HTH_MetalResp_TranReg"/>
</dbReference>
<dbReference type="InterPro" id="IPR011991">
    <property type="entry name" value="ArsR-like_HTH"/>
</dbReference>
<dbReference type="PANTHER" id="PTHR33154">
    <property type="entry name" value="TRANSCRIPTIONAL REGULATOR, ARSR FAMILY"/>
    <property type="match status" value="1"/>
</dbReference>
<dbReference type="EMBL" id="BMHY01000015">
    <property type="protein sequence ID" value="GGG85965.1"/>
    <property type="molecule type" value="Genomic_DNA"/>
</dbReference>
<dbReference type="GO" id="GO:0003677">
    <property type="term" value="F:DNA binding"/>
    <property type="evidence" value="ECO:0007669"/>
    <property type="project" value="UniProtKB-KW"/>
</dbReference>
<keyword evidence="6" id="KW-1185">Reference proteome</keyword>
<dbReference type="PRINTS" id="PR00778">
    <property type="entry name" value="HTHARSR"/>
</dbReference>
<evidence type="ECO:0000313" key="6">
    <source>
        <dbReference type="Proteomes" id="UP000600247"/>
    </source>
</evidence>
<protein>
    <submittedName>
        <fullName evidence="5">Transcriptional regulator</fullName>
    </submittedName>
</protein>
<organism evidence="5 6">
    <name type="scientific">Paenibacillus radicis</name>
    <name type="common">ex Gao et al. 2016</name>
    <dbReference type="NCBI Taxonomy" id="1737354"/>
    <lineage>
        <taxon>Bacteria</taxon>
        <taxon>Bacillati</taxon>
        <taxon>Bacillota</taxon>
        <taxon>Bacilli</taxon>
        <taxon>Bacillales</taxon>
        <taxon>Paenibacillaceae</taxon>
        <taxon>Paenibacillus</taxon>
    </lineage>
</organism>
<dbReference type="Pfam" id="PF01022">
    <property type="entry name" value="HTH_5"/>
    <property type="match status" value="1"/>
</dbReference>
<evidence type="ECO:0000256" key="3">
    <source>
        <dbReference type="ARBA" id="ARBA00023163"/>
    </source>
</evidence>
<dbReference type="AlphaFoldDB" id="A0A917HQK8"/>
<comment type="caution">
    <text evidence="5">The sequence shown here is derived from an EMBL/GenBank/DDBJ whole genome shotgun (WGS) entry which is preliminary data.</text>
</comment>
<dbReference type="PANTHER" id="PTHR33154:SF33">
    <property type="entry name" value="TRANSCRIPTIONAL REPRESSOR SDPR"/>
    <property type="match status" value="1"/>
</dbReference>
<evidence type="ECO:0000313" key="5">
    <source>
        <dbReference type="EMBL" id="GGG85965.1"/>
    </source>
</evidence>
<dbReference type="SMART" id="SM00418">
    <property type="entry name" value="HTH_ARSR"/>
    <property type="match status" value="1"/>
</dbReference>
<keyword evidence="1" id="KW-0805">Transcription regulation</keyword>
<dbReference type="InterPro" id="IPR036388">
    <property type="entry name" value="WH-like_DNA-bd_sf"/>
</dbReference>
<keyword evidence="2" id="KW-0238">DNA-binding</keyword>
<reference evidence="5 6" key="1">
    <citation type="journal article" date="2014" name="Int. J. Syst. Evol. Microbiol.">
        <title>Complete genome sequence of Corynebacterium casei LMG S-19264T (=DSM 44701T), isolated from a smear-ripened cheese.</title>
        <authorList>
            <consortium name="US DOE Joint Genome Institute (JGI-PGF)"/>
            <person name="Walter F."/>
            <person name="Albersmeier A."/>
            <person name="Kalinowski J."/>
            <person name="Ruckert C."/>
        </authorList>
    </citation>
    <scope>NUCLEOTIDE SEQUENCE [LARGE SCALE GENOMIC DNA]</scope>
    <source>
        <strain evidence="5 6">CGMCC 1.15286</strain>
    </source>
</reference>
<dbReference type="Proteomes" id="UP000600247">
    <property type="component" value="Unassembled WGS sequence"/>
</dbReference>
<evidence type="ECO:0000259" key="4">
    <source>
        <dbReference type="PROSITE" id="PS50987"/>
    </source>
</evidence>
<dbReference type="InterPro" id="IPR036390">
    <property type="entry name" value="WH_DNA-bd_sf"/>
</dbReference>
<dbReference type="PROSITE" id="PS50987">
    <property type="entry name" value="HTH_ARSR_2"/>
    <property type="match status" value="1"/>
</dbReference>
<evidence type="ECO:0000256" key="1">
    <source>
        <dbReference type="ARBA" id="ARBA00023015"/>
    </source>
</evidence>
<sequence>MEITTFSALSDPNRLQIVELLLEGSLTVGEIAERLQIRQPQVSKHLRILLEAGLVEVQAEANRRRYKLRLEPLQEIDAWLADYLRIWNERFDKLEHYLDQLKGRKNK</sequence>
<proteinExistence type="predicted"/>
<dbReference type="RefSeq" id="WP_188892425.1">
    <property type="nucleotide sequence ID" value="NZ_BMHY01000015.1"/>
</dbReference>
<keyword evidence="3" id="KW-0804">Transcription</keyword>
<feature type="domain" description="HTH arsR-type" evidence="4">
    <location>
        <begin position="1"/>
        <end position="88"/>
    </location>
</feature>
<name>A0A917HQK8_9BACL</name>
<dbReference type="GO" id="GO:0003700">
    <property type="term" value="F:DNA-binding transcription factor activity"/>
    <property type="evidence" value="ECO:0007669"/>
    <property type="project" value="InterPro"/>
</dbReference>